<evidence type="ECO:0000313" key="2">
    <source>
        <dbReference type="EMBL" id="UVI27428.1"/>
    </source>
</evidence>
<proteinExistence type="predicted"/>
<protein>
    <recommendedName>
        <fullName evidence="4">DUF4181 domain-containing protein</fullName>
    </recommendedName>
</protein>
<feature type="transmembrane region" description="Helical" evidence="1">
    <location>
        <begin position="160"/>
        <end position="183"/>
    </location>
</feature>
<name>A0ABY5S1V8_9BACL</name>
<keyword evidence="1" id="KW-1133">Transmembrane helix</keyword>
<dbReference type="Proteomes" id="UP001057877">
    <property type="component" value="Chromosome"/>
</dbReference>
<dbReference type="RefSeq" id="WP_258383516.1">
    <property type="nucleotide sequence ID" value="NZ_CP091430.1"/>
</dbReference>
<accession>A0ABY5S1V8</accession>
<evidence type="ECO:0008006" key="4">
    <source>
        <dbReference type="Google" id="ProtNLM"/>
    </source>
</evidence>
<keyword evidence="3" id="KW-1185">Reference proteome</keyword>
<reference evidence="2" key="1">
    <citation type="submission" date="2022-01" db="EMBL/GenBank/DDBJ databases">
        <title>Paenibacillus spongiae sp. nov., isolated from marine sponge.</title>
        <authorList>
            <person name="Li Z."/>
            <person name="Zhang M."/>
        </authorList>
    </citation>
    <scope>NUCLEOTIDE SEQUENCE</scope>
    <source>
        <strain evidence="2">PHS-Z3</strain>
    </source>
</reference>
<feature type="transmembrane region" description="Helical" evidence="1">
    <location>
        <begin position="38"/>
        <end position="59"/>
    </location>
</feature>
<sequence>MVVRKIDHRRLLKLRVFELIYIIIVCLILIALLEGILWYYHASIIVLRMVVIIGLLFAIKAVTPANDWSVYKIIPWLRELKDYERERFKKTFRPHTSTKTSIIIHGVLVVITFVLPTEQDPRHMTLFLGDWLSIMCWLLIMVIVNWFVNKIKVDAEVGENIKGFTSLIYILGFLSILLCMYFRNSFEKLFIYFMS</sequence>
<keyword evidence="1" id="KW-0472">Membrane</keyword>
<keyword evidence="1" id="KW-0812">Transmembrane</keyword>
<feature type="transmembrane region" description="Helical" evidence="1">
    <location>
        <begin position="97"/>
        <end position="115"/>
    </location>
</feature>
<feature type="transmembrane region" description="Helical" evidence="1">
    <location>
        <begin position="127"/>
        <end position="148"/>
    </location>
</feature>
<dbReference type="EMBL" id="CP091430">
    <property type="protein sequence ID" value="UVI27428.1"/>
    <property type="molecule type" value="Genomic_DNA"/>
</dbReference>
<organism evidence="2 3">
    <name type="scientific">Paenibacillus spongiae</name>
    <dbReference type="NCBI Taxonomy" id="2909671"/>
    <lineage>
        <taxon>Bacteria</taxon>
        <taxon>Bacillati</taxon>
        <taxon>Bacillota</taxon>
        <taxon>Bacilli</taxon>
        <taxon>Bacillales</taxon>
        <taxon>Paenibacillaceae</taxon>
        <taxon>Paenibacillus</taxon>
    </lineage>
</organism>
<feature type="transmembrane region" description="Helical" evidence="1">
    <location>
        <begin position="12"/>
        <end position="32"/>
    </location>
</feature>
<evidence type="ECO:0000313" key="3">
    <source>
        <dbReference type="Proteomes" id="UP001057877"/>
    </source>
</evidence>
<evidence type="ECO:0000256" key="1">
    <source>
        <dbReference type="SAM" id="Phobius"/>
    </source>
</evidence>
<gene>
    <name evidence="2" type="ORF">L1F29_18325</name>
</gene>